<dbReference type="GO" id="GO:0004124">
    <property type="term" value="F:cysteine synthase activity"/>
    <property type="evidence" value="ECO:0007669"/>
    <property type="project" value="UniProtKB-EC"/>
</dbReference>
<comment type="cofactor">
    <cofactor evidence="1">
        <name>pyridoxal 5'-phosphate</name>
        <dbReference type="ChEBI" id="CHEBI:597326"/>
    </cofactor>
</comment>
<protein>
    <submittedName>
        <fullName evidence="4">Cysteine synthase</fullName>
        <ecNumber evidence="4">2.5.1.47</ecNumber>
    </submittedName>
</protein>
<evidence type="ECO:0000259" key="3">
    <source>
        <dbReference type="Pfam" id="PF00291"/>
    </source>
</evidence>
<keyword evidence="4" id="KW-0808">Transferase</keyword>
<dbReference type="EC" id="2.5.1.47" evidence="4"/>
<feature type="domain" description="Tryptophan synthase beta chain-like PALP" evidence="3">
    <location>
        <begin position="5"/>
        <end position="273"/>
    </location>
</feature>
<reference evidence="4" key="1">
    <citation type="submission" date="2017-09" db="EMBL/GenBank/DDBJ databases">
        <authorList>
            <person name="Campbell M.A."/>
            <person name="Lukasik P."/>
            <person name="Simon C."/>
            <person name="McCutcheon J.P."/>
        </authorList>
    </citation>
    <scope>NUCLEOTIDE SEQUENCE [LARGE SCALE GENOMIC DNA]</scope>
    <source>
        <strain evidence="4">MAGCAS</strain>
    </source>
</reference>
<keyword evidence="5" id="KW-1185">Reference proteome</keyword>
<sequence length="348" mass="38055">MKKIEERYNVKTQLYAKLEYLNPFGSVKDRITSVLIQNAWKKNNYDRNTVIVGVNFGDISISIASVAASKGLKCVIVVYGDVSNKILDMLELLNVFIVFASDIENALEQATTLVKNIKSAVMISPFSDKNCVKVHKKTTAKEILKSINDVDYFVSGVDTGATITGVGEVLKKTNPKTVVVAVEPWDASMLSGEKIRSCKVKGMGVGILPRILNINIIDYVFRAKIQEMIEYVRALLSSEGIATGLASGAAICAAVNLGIDVNDSSKKILTILPSSIDNDIPLIPSDNGCQLVTTQDPSVSYKLIAYYVLFLLVPSEMKGKQTTKPTRSSCKTSPPCIQLLTTKYYIDH</sequence>
<organism evidence="4 5">
    <name type="scientific">Candidatus Hodgkinia cicadicola</name>
    <dbReference type="NCBI Taxonomy" id="573658"/>
    <lineage>
        <taxon>Bacteria</taxon>
        <taxon>Pseudomonadati</taxon>
        <taxon>Pseudomonadota</taxon>
        <taxon>Alphaproteobacteria</taxon>
        <taxon>Hyphomicrobiales</taxon>
        <taxon>Candidatus Hodgkinia</taxon>
    </lineage>
</organism>
<dbReference type="Proteomes" id="UP000229707">
    <property type="component" value="Unassembled WGS sequence"/>
</dbReference>
<dbReference type="InterPro" id="IPR050214">
    <property type="entry name" value="Cys_Synth/Cystath_Beta-Synth"/>
</dbReference>
<name>A0ABX4MFJ0_9HYPH</name>
<comment type="caution">
    <text evidence="4">The sequence shown here is derived from an EMBL/GenBank/DDBJ whole genome shotgun (WGS) entry which is preliminary data.</text>
</comment>
<evidence type="ECO:0000256" key="2">
    <source>
        <dbReference type="ARBA" id="ARBA00022898"/>
    </source>
</evidence>
<keyword evidence="2" id="KW-0663">Pyridoxal phosphate</keyword>
<dbReference type="InterPro" id="IPR036052">
    <property type="entry name" value="TrpB-like_PALP_sf"/>
</dbReference>
<dbReference type="InterPro" id="IPR001926">
    <property type="entry name" value="TrpB-like_PALP"/>
</dbReference>
<dbReference type="SUPFAM" id="SSF53686">
    <property type="entry name" value="Tryptophan synthase beta subunit-like PLP-dependent enzymes"/>
    <property type="match status" value="1"/>
</dbReference>
<accession>A0ABX4MFJ0</accession>
<evidence type="ECO:0000313" key="4">
    <source>
        <dbReference type="EMBL" id="PIM95171.1"/>
    </source>
</evidence>
<dbReference type="Gene3D" id="3.40.50.1100">
    <property type="match status" value="2"/>
</dbReference>
<proteinExistence type="predicted"/>
<dbReference type="EMBL" id="NXGL01000001">
    <property type="protein sequence ID" value="PIM95171.1"/>
    <property type="molecule type" value="Genomic_DNA"/>
</dbReference>
<gene>
    <name evidence="4" type="primary">cysK</name>
    <name evidence="4" type="ORF">MAGCAS_12</name>
</gene>
<dbReference type="PANTHER" id="PTHR10314">
    <property type="entry name" value="CYSTATHIONINE BETA-SYNTHASE"/>
    <property type="match status" value="1"/>
</dbReference>
<evidence type="ECO:0000313" key="5">
    <source>
        <dbReference type="Proteomes" id="UP000229707"/>
    </source>
</evidence>
<evidence type="ECO:0000256" key="1">
    <source>
        <dbReference type="ARBA" id="ARBA00001933"/>
    </source>
</evidence>
<dbReference type="Pfam" id="PF00291">
    <property type="entry name" value="PALP"/>
    <property type="match status" value="1"/>
</dbReference>